<keyword evidence="2" id="KW-0255">Endonuclease</keyword>
<comment type="caution">
    <text evidence="2">The sequence shown here is derived from an EMBL/GenBank/DDBJ whole genome shotgun (WGS) entry which is preliminary data.</text>
</comment>
<dbReference type="EMBL" id="JACHOQ010000001">
    <property type="protein sequence ID" value="MBB5738626.1"/>
    <property type="molecule type" value="Genomic_DNA"/>
</dbReference>
<keyword evidence="2" id="KW-0269">Exonuclease</keyword>
<dbReference type="PROSITE" id="PS51257">
    <property type="entry name" value="PROKAR_LIPOPROTEIN"/>
    <property type="match status" value="1"/>
</dbReference>
<organism evidence="2 3">
    <name type="scientific">Brevundimonas aurantiaca</name>
    <dbReference type="NCBI Taxonomy" id="74316"/>
    <lineage>
        <taxon>Bacteria</taxon>
        <taxon>Pseudomonadati</taxon>
        <taxon>Pseudomonadota</taxon>
        <taxon>Alphaproteobacteria</taxon>
        <taxon>Caulobacterales</taxon>
        <taxon>Caulobacteraceae</taxon>
        <taxon>Brevundimonas</taxon>
    </lineage>
</organism>
<dbReference type="GO" id="GO:0004527">
    <property type="term" value="F:exonuclease activity"/>
    <property type="evidence" value="ECO:0007669"/>
    <property type="project" value="UniProtKB-KW"/>
</dbReference>
<evidence type="ECO:0000259" key="1">
    <source>
        <dbReference type="Pfam" id="PF03372"/>
    </source>
</evidence>
<dbReference type="RefSeq" id="WP_054766372.1">
    <property type="nucleotide sequence ID" value="NZ_CAJFZW010000041.1"/>
</dbReference>
<feature type="domain" description="Endonuclease/exonuclease/phosphatase" evidence="1">
    <location>
        <begin position="32"/>
        <end position="290"/>
    </location>
</feature>
<keyword evidence="2" id="KW-0378">Hydrolase</keyword>
<dbReference type="InterPro" id="IPR005135">
    <property type="entry name" value="Endo/exonuclease/phosphatase"/>
</dbReference>
<accession>A0A7W9F731</accession>
<dbReference type="Proteomes" id="UP000527324">
    <property type="component" value="Unassembled WGS sequence"/>
</dbReference>
<proteinExistence type="predicted"/>
<keyword evidence="3" id="KW-1185">Reference proteome</keyword>
<gene>
    <name evidence="2" type="ORF">GGQ93_000317</name>
</gene>
<dbReference type="AlphaFoldDB" id="A0A7W9F731"/>
<sequence>MKSLIALTLSAALLSGCVGMTPPRDGGGLKIASWNMKHLAERDGEGCSPRTGADYARLRAHASALGADVIAFQEVQNRAAAERVFDPALYDVVMSGRPPSTRGGECRGRPGLSIQNQAVGFAIRKGVPWTRNPDLSALALGNPDLRWGVDVTVSRGRPVRLLAVHLKSGCNSGREPTDPDCPVLFDQLPVLEGWTEARAREGAAFVVLGDWNRRLASRNDAFLADLNDGDPEGSTLTLTSGDRPAGCKARYREYIDFIATGAAATARIEPGSFEEYVYGGVPEAEHPSDHCPISVRLVG</sequence>
<dbReference type="InterPro" id="IPR036691">
    <property type="entry name" value="Endo/exonu/phosph_ase_sf"/>
</dbReference>
<dbReference type="Gene3D" id="3.60.10.10">
    <property type="entry name" value="Endonuclease/exonuclease/phosphatase"/>
    <property type="match status" value="1"/>
</dbReference>
<dbReference type="GO" id="GO:0004519">
    <property type="term" value="F:endonuclease activity"/>
    <property type="evidence" value="ECO:0007669"/>
    <property type="project" value="UniProtKB-KW"/>
</dbReference>
<dbReference type="SUPFAM" id="SSF56219">
    <property type="entry name" value="DNase I-like"/>
    <property type="match status" value="1"/>
</dbReference>
<reference evidence="2 3" key="1">
    <citation type="submission" date="2020-08" db="EMBL/GenBank/DDBJ databases">
        <title>Genomic Encyclopedia of Type Strains, Phase IV (KMG-IV): sequencing the most valuable type-strain genomes for metagenomic binning, comparative biology and taxonomic classification.</title>
        <authorList>
            <person name="Goeker M."/>
        </authorList>
    </citation>
    <scope>NUCLEOTIDE SEQUENCE [LARGE SCALE GENOMIC DNA]</scope>
    <source>
        <strain evidence="2 3">DSM 4731</strain>
    </source>
</reference>
<name>A0A7W9F731_9CAUL</name>
<dbReference type="Pfam" id="PF03372">
    <property type="entry name" value="Exo_endo_phos"/>
    <property type="match status" value="1"/>
</dbReference>
<evidence type="ECO:0000313" key="2">
    <source>
        <dbReference type="EMBL" id="MBB5738626.1"/>
    </source>
</evidence>
<keyword evidence="2" id="KW-0540">Nuclease</keyword>
<evidence type="ECO:0000313" key="3">
    <source>
        <dbReference type="Proteomes" id="UP000527324"/>
    </source>
</evidence>
<protein>
    <submittedName>
        <fullName evidence="2">Endonuclease/exonuclease/phosphatase family metal-dependent hydrolase</fullName>
    </submittedName>
</protein>